<dbReference type="Proteomes" id="UP000035680">
    <property type="component" value="Unassembled WGS sequence"/>
</dbReference>
<feature type="transmembrane region" description="Helical" evidence="7">
    <location>
        <begin position="226"/>
        <end position="249"/>
    </location>
</feature>
<proteinExistence type="predicted"/>
<organism evidence="9 10">
    <name type="scientific">Strongyloides venezuelensis</name>
    <name type="common">Threadworm</name>
    <dbReference type="NCBI Taxonomy" id="75913"/>
    <lineage>
        <taxon>Eukaryota</taxon>
        <taxon>Metazoa</taxon>
        <taxon>Ecdysozoa</taxon>
        <taxon>Nematoda</taxon>
        <taxon>Chromadorea</taxon>
        <taxon>Rhabditida</taxon>
        <taxon>Tylenchina</taxon>
        <taxon>Panagrolaimomorpha</taxon>
        <taxon>Strongyloidoidea</taxon>
        <taxon>Strongyloididae</taxon>
        <taxon>Strongyloides</taxon>
    </lineage>
</organism>
<protein>
    <submittedName>
        <fullName evidence="10">TLC domain-containing protein</fullName>
    </submittedName>
</protein>
<evidence type="ECO:0000256" key="7">
    <source>
        <dbReference type="SAM" id="Phobius"/>
    </source>
</evidence>
<keyword evidence="4 5" id="KW-0472">Membrane</keyword>
<dbReference type="PANTHER" id="PTHR13439">
    <property type="entry name" value="CT120 PROTEIN"/>
    <property type="match status" value="1"/>
</dbReference>
<comment type="subcellular location">
    <subcellularLocation>
        <location evidence="1">Membrane</location>
        <topology evidence="1">Multi-pass membrane protein</topology>
    </subcellularLocation>
</comment>
<feature type="transmembrane region" description="Helical" evidence="7">
    <location>
        <begin position="184"/>
        <end position="205"/>
    </location>
</feature>
<dbReference type="PANTHER" id="PTHR13439:SF4">
    <property type="entry name" value="TLC DOMAIN-CONTAINING PROTEIN"/>
    <property type="match status" value="1"/>
</dbReference>
<dbReference type="GO" id="GO:0071709">
    <property type="term" value="P:membrane assembly"/>
    <property type="evidence" value="ECO:0007669"/>
    <property type="project" value="TreeGrafter"/>
</dbReference>
<dbReference type="GO" id="GO:0007009">
    <property type="term" value="P:plasma membrane organization"/>
    <property type="evidence" value="ECO:0007669"/>
    <property type="project" value="TreeGrafter"/>
</dbReference>
<feature type="region of interest" description="Disordered" evidence="6">
    <location>
        <begin position="313"/>
        <end position="345"/>
    </location>
</feature>
<reference evidence="10" key="2">
    <citation type="submission" date="2015-08" db="UniProtKB">
        <authorList>
            <consortium name="WormBaseParasite"/>
        </authorList>
    </citation>
    <scope>IDENTIFICATION</scope>
</reference>
<feature type="transmembrane region" description="Helical" evidence="7">
    <location>
        <begin position="96"/>
        <end position="117"/>
    </location>
</feature>
<evidence type="ECO:0000313" key="9">
    <source>
        <dbReference type="Proteomes" id="UP000035680"/>
    </source>
</evidence>
<dbReference type="PROSITE" id="PS50922">
    <property type="entry name" value="TLC"/>
    <property type="match status" value="1"/>
</dbReference>
<feature type="transmembrane region" description="Helical" evidence="7">
    <location>
        <begin position="158"/>
        <end position="178"/>
    </location>
</feature>
<evidence type="ECO:0000256" key="4">
    <source>
        <dbReference type="ARBA" id="ARBA00023136"/>
    </source>
</evidence>
<evidence type="ECO:0000256" key="2">
    <source>
        <dbReference type="ARBA" id="ARBA00022692"/>
    </source>
</evidence>
<dbReference type="GO" id="GO:0097035">
    <property type="term" value="P:regulation of membrane lipid distribution"/>
    <property type="evidence" value="ECO:0007669"/>
    <property type="project" value="TreeGrafter"/>
</dbReference>
<keyword evidence="2 5" id="KW-0812">Transmembrane</keyword>
<evidence type="ECO:0000256" key="3">
    <source>
        <dbReference type="ARBA" id="ARBA00022989"/>
    </source>
</evidence>
<evidence type="ECO:0000256" key="1">
    <source>
        <dbReference type="ARBA" id="ARBA00004141"/>
    </source>
</evidence>
<reference evidence="9" key="1">
    <citation type="submission" date="2014-07" db="EMBL/GenBank/DDBJ databases">
        <authorList>
            <person name="Martin A.A"/>
            <person name="De Silva N."/>
        </authorList>
    </citation>
    <scope>NUCLEOTIDE SEQUENCE</scope>
</reference>
<evidence type="ECO:0000259" key="8">
    <source>
        <dbReference type="PROSITE" id="PS50922"/>
    </source>
</evidence>
<feature type="transmembrane region" description="Helical" evidence="7">
    <location>
        <begin position="20"/>
        <end position="44"/>
    </location>
</feature>
<keyword evidence="3 7" id="KW-1133">Transmembrane helix</keyword>
<feature type="transmembrane region" description="Helical" evidence="7">
    <location>
        <begin position="129"/>
        <end position="146"/>
    </location>
</feature>
<accession>A0A0K0FGS2</accession>
<feature type="domain" description="TLC" evidence="8">
    <location>
        <begin position="87"/>
        <end position="290"/>
    </location>
</feature>
<name>A0A0K0FGS2_STRVS</name>
<dbReference type="GO" id="GO:0005886">
    <property type="term" value="C:plasma membrane"/>
    <property type="evidence" value="ECO:0007669"/>
    <property type="project" value="TreeGrafter"/>
</dbReference>
<keyword evidence="9" id="KW-1185">Reference proteome</keyword>
<evidence type="ECO:0000313" key="10">
    <source>
        <dbReference type="WBParaSite" id="SVE_0807700.1"/>
    </source>
</evidence>
<dbReference type="SMART" id="SM00724">
    <property type="entry name" value="TLC"/>
    <property type="match status" value="1"/>
</dbReference>
<evidence type="ECO:0000256" key="6">
    <source>
        <dbReference type="SAM" id="MobiDB-lite"/>
    </source>
</evidence>
<evidence type="ECO:0000256" key="5">
    <source>
        <dbReference type="PROSITE-ProRule" id="PRU00205"/>
    </source>
</evidence>
<dbReference type="WBParaSite" id="SVE_0807700.1">
    <property type="protein sequence ID" value="SVE_0807700.1"/>
    <property type="gene ID" value="SVE_0807700"/>
</dbReference>
<dbReference type="GO" id="GO:0055091">
    <property type="term" value="P:phospholipid homeostasis"/>
    <property type="evidence" value="ECO:0007669"/>
    <property type="project" value="TreeGrafter"/>
</dbReference>
<sequence length="345" mass="39206">MTLSLCIEHFIHNDTQKETLLYVSTALASLVFFRGLLYVTRWLFFRKYFFKKPDNTEPIFIKKDGIDVKYVKCTDNTKSYYFNVPPTKRWKIINEIVSLVHAVISGFWAFGVLIEIYTGDDYRNYEHGFYYSGALLCMVSLSYFILDTIDTIMNTGGFSLFELMAHHVLSTIGVLLPFTTGKYMHFVLIGLVMEINSIFLHIRILMMNKGVDKKSQAFKVVSLTTVVTFVIFRLFPSLYMVVLFLHYIISGNNNSNTIALILGGFIVFGLLLSNCIMFARLIRSDFIKNKKGSKKSSNRCGKSNAKKDKNVTISKYSTNSTTNNNTSTNGKTLSTNSTNSVNAKV</sequence>
<feature type="transmembrane region" description="Helical" evidence="7">
    <location>
        <begin position="261"/>
        <end position="282"/>
    </location>
</feature>
<dbReference type="InterPro" id="IPR006634">
    <property type="entry name" value="TLC-dom"/>
</dbReference>
<dbReference type="InterPro" id="IPR050846">
    <property type="entry name" value="TLCD"/>
</dbReference>
<dbReference type="AlphaFoldDB" id="A0A0K0FGS2"/>
<dbReference type="Pfam" id="PF03798">
    <property type="entry name" value="TRAM_LAG1_CLN8"/>
    <property type="match status" value="1"/>
</dbReference>